<reference evidence="2" key="1">
    <citation type="journal article" date="2012" name="PLoS Genet.">
        <title>The genomes of the fungal plant pathogens Cladosporium fulvum and Dothistroma septosporum reveal adaptation to different hosts and lifestyles but also signatures of common ancestry.</title>
        <authorList>
            <person name="de Wit P.J.G.M."/>
            <person name="van der Burgt A."/>
            <person name="Oekmen B."/>
            <person name="Stergiopoulos I."/>
            <person name="Abd-Elsalam K.A."/>
            <person name="Aerts A.L."/>
            <person name="Bahkali A.H."/>
            <person name="Beenen H.G."/>
            <person name="Chettri P."/>
            <person name="Cox M.P."/>
            <person name="Datema E."/>
            <person name="de Vries R.P."/>
            <person name="Dhillon B."/>
            <person name="Ganley A.R."/>
            <person name="Griffiths S.A."/>
            <person name="Guo Y."/>
            <person name="Hamelin R.C."/>
            <person name="Henrissat B."/>
            <person name="Kabir M.S."/>
            <person name="Jashni M.K."/>
            <person name="Kema G."/>
            <person name="Klaubauf S."/>
            <person name="Lapidus A."/>
            <person name="Levasseur A."/>
            <person name="Lindquist E."/>
            <person name="Mehrabi R."/>
            <person name="Ohm R.A."/>
            <person name="Owen T.J."/>
            <person name="Salamov A."/>
            <person name="Schwelm A."/>
            <person name="Schijlen E."/>
            <person name="Sun H."/>
            <person name="van den Burg H.A."/>
            <person name="van Ham R.C.H.J."/>
            <person name="Zhang S."/>
            <person name="Goodwin S.B."/>
            <person name="Grigoriev I.V."/>
            <person name="Collemare J."/>
            <person name="Bradshaw R.E."/>
        </authorList>
    </citation>
    <scope>NUCLEOTIDE SEQUENCE [LARGE SCALE GENOMIC DNA]</scope>
    <source>
        <strain evidence="2">NZE10 / CBS 128990</strain>
    </source>
</reference>
<proteinExistence type="predicted"/>
<dbReference type="HOGENOM" id="CLU_2793937_0_0_1"/>
<accession>M2WL41</accession>
<evidence type="ECO:0000313" key="1">
    <source>
        <dbReference type="EMBL" id="EME39693.1"/>
    </source>
</evidence>
<keyword evidence="2" id="KW-1185">Reference proteome</keyword>
<dbReference type="AlphaFoldDB" id="M2WL41"/>
<gene>
    <name evidence="1" type="ORF">DOTSEDRAFT_75370</name>
</gene>
<protein>
    <submittedName>
        <fullName evidence="1">Uncharacterized protein</fullName>
    </submittedName>
</protein>
<dbReference type="EMBL" id="KB446545">
    <property type="protein sequence ID" value="EME39693.1"/>
    <property type="molecule type" value="Genomic_DNA"/>
</dbReference>
<organism evidence="1 2">
    <name type="scientific">Dothistroma septosporum (strain NZE10 / CBS 128990)</name>
    <name type="common">Red band needle blight fungus</name>
    <name type="synonym">Mycosphaerella pini</name>
    <dbReference type="NCBI Taxonomy" id="675120"/>
    <lineage>
        <taxon>Eukaryota</taxon>
        <taxon>Fungi</taxon>
        <taxon>Dikarya</taxon>
        <taxon>Ascomycota</taxon>
        <taxon>Pezizomycotina</taxon>
        <taxon>Dothideomycetes</taxon>
        <taxon>Dothideomycetidae</taxon>
        <taxon>Mycosphaerellales</taxon>
        <taxon>Mycosphaerellaceae</taxon>
        <taxon>Dothistroma</taxon>
    </lineage>
</organism>
<dbReference type="Proteomes" id="UP000016933">
    <property type="component" value="Unassembled WGS sequence"/>
</dbReference>
<reference evidence="1 2" key="2">
    <citation type="journal article" date="2012" name="PLoS Pathog.">
        <title>Diverse lifestyles and strategies of plant pathogenesis encoded in the genomes of eighteen Dothideomycetes fungi.</title>
        <authorList>
            <person name="Ohm R.A."/>
            <person name="Feau N."/>
            <person name="Henrissat B."/>
            <person name="Schoch C.L."/>
            <person name="Horwitz B.A."/>
            <person name="Barry K.W."/>
            <person name="Condon B.J."/>
            <person name="Copeland A.C."/>
            <person name="Dhillon B."/>
            <person name="Glaser F."/>
            <person name="Hesse C.N."/>
            <person name="Kosti I."/>
            <person name="LaButti K."/>
            <person name="Lindquist E.A."/>
            <person name="Lucas S."/>
            <person name="Salamov A.A."/>
            <person name="Bradshaw R.E."/>
            <person name="Ciuffetti L."/>
            <person name="Hamelin R.C."/>
            <person name="Kema G.H.J."/>
            <person name="Lawrence C."/>
            <person name="Scott J.A."/>
            <person name="Spatafora J.W."/>
            <person name="Turgeon B.G."/>
            <person name="de Wit P.J.G.M."/>
            <person name="Zhong S."/>
            <person name="Goodwin S.B."/>
            <person name="Grigoriev I.V."/>
        </authorList>
    </citation>
    <scope>NUCLEOTIDE SEQUENCE [LARGE SCALE GENOMIC DNA]</scope>
    <source>
        <strain evidence="2">NZE10 / CBS 128990</strain>
    </source>
</reference>
<sequence length="68" mass="7664">MYCLSTQHSFSHGRAAHILGSQSARKVRLGHGDEWTDRIHAGCQRRSSGEASVCAEKWWQLLPEICLI</sequence>
<evidence type="ECO:0000313" key="2">
    <source>
        <dbReference type="Proteomes" id="UP000016933"/>
    </source>
</evidence>
<name>M2WL41_DOTSN</name>